<accession>A0A4D9D4A9</accession>
<feature type="transmembrane region" description="Helical" evidence="1">
    <location>
        <begin position="35"/>
        <end position="52"/>
    </location>
</feature>
<evidence type="ECO:0000256" key="1">
    <source>
        <dbReference type="SAM" id="Phobius"/>
    </source>
</evidence>
<evidence type="ECO:0000313" key="3">
    <source>
        <dbReference type="Proteomes" id="UP000355283"/>
    </source>
</evidence>
<comment type="caution">
    <text evidence="2">The sequence shown here is derived from an EMBL/GenBank/DDBJ whole genome shotgun (WGS) entry which is preliminary data.</text>
</comment>
<sequence>MPNSGPTEEEDLDVPEPIPHERAVAEVYLHTMTRGAQVGSIFVSVLAVPVYWKRGLRGRLLLGRLGQISLVGSVLGGAIMAMGTNQKLKESGAWGAYDRAYRLRNNAGQKTLDALSYTTAAVGLFAGTVLLNKGIYGGLLGASSGLSLGVLEYVGLTMYQNVGLTVYERYSGRAGTQGFHIFVDGCILLIPALPPEHPPSSQPYSVSLGASRSASSLRVQAPLESLPTLLSMVLKITASECGTCLKCRRTSSVGTLGPFSRKNFLIRSSKDT</sequence>
<dbReference type="Pfam" id="PF08560">
    <property type="entry name" value="DUF1757"/>
    <property type="match status" value="1"/>
</dbReference>
<dbReference type="Proteomes" id="UP000355283">
    <property type="component" value="Unassembled WGS sequence"/>
</dbReference>
<keyword evidence="3" id="KW-1185">Reference proteome</keyword>
<keyword evidence="1" id="KW-1133">Transmembrane helix</keyword>
<protein>
    <submittedName>
        <fullName evidence="2">Uncharacterized protein</fullName>
    </submittedName>
</protein>
<organism evidence="2 3">
    <name type="scientific">Nannochloropsis salina CCMP1776</name>
    <dbReference type="NCBI Taxonomy" id="1027361"/>
    <lineage>
        <taxon>Eukaryota</taxon>
        <taxon>Sar</taxon>
        <taxon>Stramenopiles</taxon>
        <taxon>Ochrophyta</taxon>
        <taxon>Eustigmatophyceae</taxon>
        <taxon>Eustigmatales</taxon>
        <taxon>Monodopsidaceae</taxon>
        <taxon>Microchloropsis</taxon>
        <taxon>Microchloropsis salina</taxon>
    </lineage>
</organism>
<evidence type="ECO:0000313" key="2">
    <source>
        <dbReference type="EMBL" id="TFJ85217.1"/>
    </source>
</evidence>
<dbReference type="EMBL" id="SDOX01000016">
    <property type="protein sequence ID" value="TFJ85217.1"/>
    <property type="molecule type" value="Genomic_DNA"/>
</dbReference>
<feature type="transmembrane region" description="Helical" evidence="1">
    <location>
        <begin position="64"/>
        <end position="83"/>
    </location>
</feature>
<dbReference type="InterPro" id="IPR013869">
    <property type="entry name" value="DUF1757"/>
</dbReference>
<dbReference type="OrthoDB" id="10393211at2759"/>
<name>A0A4D9D4A9_9STRA</name>
<dbReference type="AlphaFoldDB" id="A0A4D9D4A9"/>
<keyword evidence="1" id="KW-0472">Membrane</keyword>
<reference evidence="2 3" key="1">
    <citation type="submission" date="2019-01" db="EMBL/GenBank/DDBJ databases">
        <title>Nuclear Genome Assembly of the Microalgal Biofuel strain Nannochloropsis salina CCMP1776.</title>
        <authorList>
            <person name="Hovde B."/>
        </authorList>
    </citation>
    <scope>NUCLEOTIDE SEQUENCE [LARGE SCALE GENOMIC DNA]</scope>
    <source>
        <strain evidence="2 3">CCMP1776</strain>
    </source>
</reference>
<keyword evidence="1" id="KW-0812">Transmembrane</keyword>
<gene>
    <name evidence="2" type="ORF">NSK_003640</name>
</gene>
<proteinExistence type="predicted"/>